<gene>
    <name evidence="1" type="ORF">QWT69_13800</name>
</gene>
<protein>
    <submittedName>
        <fullName evidence="1">DUF2691 family protein</fullName>
    </submittedName>
</protein>
<name>A0ABZ0L2V1_9BACL</name>
<dbReference type="Proteomes" id="UP001303902">
    <property type="component" value="Chromosome"/>
</dbReference>
<reference evidence="1 2" key="1">
    <citation type="submission" date="2023-06" db="EMBL/GenBank/DDBJ databases">
        <title>Sporosarcina sp. nov., isolated from Korean tranditional fermented seafood 'Jeotgal'.</title>
        <authorList>
            <person name="Yang A.I."/>
            <person name="Shin N.-R."/>
        </authorList>
    </citation>
    <scope>NUCLEOTIDE SEQUENCE [LARGE SCALE GENOMIC DNA]</scope>
    <source>
        <strain evidence="1 2">T2O-4</strain>
    </source>
</reference>
<evidence type="ECO:0000313" key="2">
    <source>
        <dbReference type="Proteomes" id="UP001303902"/>
    </source>
</evidence>
<keyword evidence="2" id="KW-1185">Reference proteome</keyword>
<proteinExistence type="predicted"/>
<dbReference type="Pfam" id="PF10903">
    <property type="entry name" value="DUF2691"/>
    <property type="match status" value="1"/>
</dbReference>
<organism evidence="1 2">
    <name type="scientific">Sporosarcina oncorhynchi</name>
    <dbReference type="NCBI Taxonomy" id="3056444"/>
    <lineage>
        <taxon>Bacteria</taxon>
        <taxon>Bacillati</taxon>
        <taxon>Bacillota</taxon>
        <taxon>Bacilli</taxon>
        <taxon>Bacillales</taxon>
        <taxon>Caryophanaceae</taxon>
        <taxon>Sporosarcina</taxon>
    </lineage>
</organism>
<dbReference type="EMBL" id="CP129118">
    <property type="protein sequence ID" value="WOV86932.1"/>
    <property type="molecule type" value="Genomic_DNA"/>
</dbReference>
<dbReference type="RefSeq" id="WP_317966544.1">
    <property type="nucleotide sequence ID" value="NZ_CP129118.1"/>
</dbReference>
<dbReference type="InterPro" id="IPR020216">
    <property type="entry name" value="Uncharacterised_YncE"/>
</dbReference>
<accession>A0ABZ0L2V1</accession>
<evidence type="ECO:0000313" key="1">
    <source>
        <dbReference type="EMBL" id="WOV86932.1"/>
    </source>
</evidence>
<sequence>MEGAVFYIRGEYGKQLYEILEGIVDPSWYWSVGPEESYFIGPGGLGDPFFGADVEIMDGPTFMRHISKEKYFLIFADIKAFPTSESVVEIFNENEFMKSSCKLGLFVSDSTQVIVYSRDKQIISDIFKRAETMGYSDIRLMTKEAIIAAIWGWMQI</sequence>